<keyword evidence="1" id="KW-1133">Transmembrane helix</keyword>
<evidence type="ECO:0000313" key="4">
    <source>
        <dbReference type="Proteomes" id="UP000240374"/>
    </source>
</evidence>
<dbReference type="NCBIfam" id="NF033889">
    <property type="entry name" value="termin_lrg_T7"/>
    <property type="match status" value="1"/>
</dbReference>
<sequence length="636" mass="71272">MAGRDLTSEQQVEIWKKLGELQAAFPYTATGLCFFAQVIINTLIVGKPDLNRMQADILKFLLTGNKYRMVMAQRGQAKTTLTAIYAVFMLIHFPHYRVVIFSQNSKRAKEIAGWIIKIFYAMPILSFMLPDKYSGDRASIEAFDVHWALRGSDKSPSVACYSIESGAQGARADIIIADDIESLQNSRTMGGREILMDSSLEFESINQFGSIIYLGTPQSTESIYNWLPGRGYQVRIWTGRYPTPAQMAYYGDRLAPIIRRDIEDHPELQYGGGLDGSLGQPTCPEMYNNDTLNEKEMTQGKAKFMLQFMLNTGLSDADRYPLRLSDCVVANFSMLQGPVMPIWANGPQTLWQTAPKYGARNSDRFYFPMAVSYDMGQFERTVMFIDPAGGGKNGDETGYAVIKLLGTTVYLWEAGGVKGGYGIPELEMLVQIAKRSNCKEVFIESNYGNGAHIAAIKPYFERDWPATIEGVHSVGQKELRIIDNLEPVMSTHRFVVRQEVIQADWDSIQAYPADQRMAYSLFHQMANVTREKDCLRHDDRLEAVSAAVAVVVENLDYDQLKQVVQRQVKQQQRFFDIIRDPKAMVEYMTNMSLGITADAAMDVSRGFQKLGNRFSGAVGAATTAASKALGRRTWGG</sequence>
<dbReference type="InterPro" id="IPR047987">
    <property type="entry name" value="Gp19-like_virus"/>
</dbReference>
<dbReference type="Proteomes" id="UP000240374">
    <property type="component" value="Segment"/>
</dbReference>
<feature type="transmembrane region" description="Helical" evidence="1">
    <location>
        <begin position="79"/>
        <end position="99"/>
    </location>
</feature>
<name>A0A2H4P827_9CAUD</name>
<feature type="domain" description="Terminase large subunit ribonuclease H-like" evidence="2">
    <location>
        <begin position="385"/>
        <end position="493"/>
    </location>
</feature>
<evidence type="ECO:0000313" key="3">
    <source>
        <dbReference type="EMBL" id="ATW58200.1"/>
    </source>
</evidence>
<dbReference type="EMBL" id="MG018929">
    <property type="protein sequence ID" value="ATW58200.1"/>
    <property type="molecule type" value="Genomic_DNA"/>
</dbReference>
<feature type="transmembrane region" description="Helical" evidence="1">
    <location>
        <begin position="24"/>
        <end position="44"/>
    </location>
</feature>
<dbReference type="InterPro" id="IPR027417">
    <property type="entry name" value="P-loop_NTPase"/>
</dbReference>
<keyword evidence="4" id="KW-1185">Reference proteome</keyword>
<keyword evidence="1" id="KW-0812">Transmembrane</keyword>
<proteinExistence type="predicted"/>
<evidence type="ECO:0000256" key="1">
    <source>
        <dbReference type="SAM" id="Phobius"/>
    </source>
</evidence>
<feature type="transmembrane region" description="Helical" evidence="1">
    <location>
        <begin position="111"/>
        <end position="129"/>
    </location>
</feature>
<keyword evidence="1" id="KW-0472">Membrane</keyword>
<protein>
    <submittedName>
        <fullName evidence="3">Large terminase subunit</fullName>
    </submittedName>
</protein>
<reference evidence="3" key="1">
    <citation type="submission" date="2018-04" db="EMBL/GenBank/DDBJ databases">
        <authorList>
            <person name="Djurhuus A.M."/>
            <person name="Carstens A.B."/>
            <person name="Hansen L.H."/>
        </authorList>
    </citation>
    <scope>NUCLEOTIDE SEQUENCE</scope>
</reference>
<organism evidence="3 4">
    <name type="scientific">Pseudomonas phage uligo</name>
    <dbReference type="NCBI Taxonomy" id="2048979"/>
    <lineage>
        <taxon>Viruses</taxon>
        <taxon>Duplodnaviria</taxon>
        <taxon>Heunggongvirae</taxon>
        <taxon>Uroviricota</taxon>
        <taxon>Caudoviricetes</taxon>
        <taxon>Autographivirales</taxon>
        <taxon>Autosignataviridae</taxon>
        <taxon>Colwellvirinae</taxon>
        <taxon>Uliginvirus</taxon>
        <taxon>Uliginvirus uligo</taxon>
    </lineage>
</organism>
<evidence type="ECO:0000259" key="2">
    <source>
        <dbReference type="Pfam" id="PF22530"/>
    </source>
</evidence>
<dbReference type="Pfam" id="PF22530">
    <property type="entry name" value="Terminase-T7_RNaseH-like"/>
    <property type="match status" value="1"/>
</dbReference>
<dbReference type="SUPFAM" id="SSF52540">
    <property type="entry name" value="P-loop containing nucleoside triphosphate hydrolases"/>
    <property type="match status" value="1"/>
</dbReference>
<dbReference type="InterPro" id="IPR054762">
    <property type="entry name" value="Gp19_RNaseH-like"/>
</dbReference>
<accession>A0A2H4P827</accession>
<dbReference type="Gene3D" id="3.40.50.300">
    <property type="entry name" value="P-loop containing nucleotide triphosphate hydrolases"/>
    <property type="match status" value="1"/>
</dbReference>